<dbReference type="PANTHER" id="PTHR10183:SF379">
    <property type="entry name" value="CALPAIN-5"/>
    <property type="match status" value="1"/>
</dbReference>
<feature type="domain" description="Calpain catalytic" evidence="7">
    <location>
        <begin position="34"/>
        <end position="255"/>
    </location>
</feature>
<evidence type="ECO:0000256" key="3">
    <source>
        <dbReference type="ARBA" id="ARBA00022801"/>
    </source>
</evidence>
<dbReference type="InterPro" id="IPR038765">
    <property type="entry name" value="Papain-like_cys_pep_sf"/>
</dbReference>
<dbReference type="Pfam" id="PF01067">
    <property type="entry name" value="Calpain_III"/>
    <property type="match status" value="1"/>
</dbReference>
<comment type="caution">
    <text evidence="6">Lacks conserved residue(s) required for the propagation of feature annotation.</text>
</comment>
<evidence type="ECO:0000256" key="6">
    <source>
        <dbReference type="PROSITE-ProRule" id="PRU00239"/>
    </source>
</evidence>
<dbReference type="Proteomes" id="UP000054408">
    <property type="component" value="Unassembled WGS sequence"/>
</dbReference>
<dbReference type="InterPro" id="IPR022682">
    <property type="entry name" value="Calpain_domain_III"/>
</dbReference>
<dbReference type="SMART" id="SM00230">
    <property type="entry name" value="CysPc"/>
    <property type="match status" value="1"/>
</dbReference>
<evidence type="ECO:0000313" key="8">
    <source>
        <dbReference type="EMBL" id="KNC49340.1"/>
    </source>
</evidence>
<dbReference type="GO" id="GO:0006508">
    <property type="term" value="P:proteolysis"/>
    <property type="evidence" value="ECO:0007669"/>
    <property type="project" value="UniProtKB-KW"/>
</dbReference>
<comment type="similarity">
    <text evidence="1">Belongs to the peptidase C2 family.</text>
</comment>
<evidence type="ECO:0000256" key="1">
    <source>
        <dbReference type="ARBA" id="ARBA00007623"/>
    </source>
</evidence>
<dbReference type="AlphaFoldDB" id="A0A0L0DAS8"/>
<accession>A0A0L0DAS8</accession>
<organism evidence="8 9">
    <name type="scientific">Thecamonas trahens ATCC 50062</name>
    <dbReference type="NCBI Taxonomy" id="461836"/>
    <lineage>
        <taxon>Eukaryota</taxon>
        <taxon>Apusozoa</taxon>
        <taxon>Apusomonadida</taxon>
        <taxon>Apusomonadidae</taxon>
        <taxon>Thecamonas</taxon>
    </lineage>
</organism>
<dbReference type="eggNOG" id="KOG0045">
    <property type="taxonomic scope" value="Eukaryota"/>
</dbReference>
<keyword evidence="3" id="KW-0378">Hydrolase</keyword>
<evidence type="ECO:0000256" key="4">
    <source>
        <dbReference type="ARBA" id="ARBA00022807"/>
    </source>
</evidence>
<protein>
    <recommendedName>
        <fullName evidence="7">Calpain catalytic domain-containing protein</fullName>
    </recommendedName>
</protein>
<keyword evidence="4" id="KW-0788">Thiol protease</keyword>
<name>A0A0L0DAS8_THETB</name>
<keyword evidence="9" id="KW-1185">Reference proteome</keyword>
<dbReference type="Gene3D" id="2.60.120.380">
    <property type="match status" value="1"/>
</dbReference>
<dbReference type="STRING" id="461836.A0A0L0DAS8"/>
<evidence type="ECO:0000256" key="5">
    <source>
        <dbReference type="PIRSR" id="PIRSR622684-1"/>
    </source>
</evidence>
<dbReference type="SUPFAM" id="SSF49758">
    <property type="entry name" value="Calpain large subunit, middle domain (domain III)"/>
    <property type="match status" value="1"/>
</dbReference>
<reference evidence="8 9" key="1">
    <citation type="submission" date="2010-05" db="EMBL/GenBank/DDBJ databases">
        <title>The Genome Sequence of Thecamonas trahens ATCC 50062.</title>
        <authorList>
            <consortium name="The Broad Institute Genome Sequencing Platform"/>
            <person name="Russ C."/>
            <person name="Cuomo C."/>
            <person name="Shea T."/>
            <person name="Young S.K."/>
            <person name="Zeng Q."/>
            <person name="Koehrsen M."/>
            <person name="Haas B."/>
            <person name="Borodovsky M."/>
            <person name="Guigo R."/>
            <person name="Alvarado L."/>
            <person name="Berlin A."/>
            <person name="Bochicchio J."/>
            <person name="Borenstein D."/>
            <person name="Chapman S."/>
            <person name="Chen Z."/>
            <person name="Freedman E."/>
            <person name="Gellesch M."/>
            <person name="Goldberg J."/>
            <person name="Griggs A."/>
            <person name="Gujja S."/>
            <person name="Heilman E."/>
            <person name="Heiman D."/>
            <person name="Hepburn T."/>
            <person name="Howarth C."/>
            <person name="Jen D."/>
            <person name="Larson L."/>
            <person name="Mehta T."/>
            <person name="Park D."/>
            <person name="Pearson M."/>
            <person name="Roberts A."/>
            <person name="Saif S."/>
            <person name="Shenoy N."/>
            <person name="Sisk P."/>
            <person name="Stolte C."/>
            <person name="Sykes S."/>
            <person name="Thomson T."/>
            <person name="Walk T."/>
            <person name="White J."/>
            <person name="Yandava C."/>
            <person name="Burger G."/>
            <person name="Gray M.W."/>
            <person name="Holland P.W.H."/>
            <person name="King N."/>
            <person name="Lang F.B.F."/>
            <person name="Roger A.J."/>
            <person name="Ruiz-Trillo I."/>
            <person name="Lander E."/>
            <person name="Nusbaum C."/>
        </authorList>
    </citation>
    <scope>NUCLEOTIDE SEQUENCE [LARGE SCALE GENOMIC DNA]</scope>
    <source>
        <strain evidence="8 9">ATCC 50062</strain>
    </source>
</reference>
<dbReference type="InterPro" id="IPR036213">
    <property type="entry name" value="Calpain_III_sf"/>
</dbReference>
<dbReference type="RefSeq" id="XP_013758047.1">
    <property type="nucleotide sequence ID" value="XM_013902593.1"/>
</dbReference>
<dbReference type="GeneID" id="25564770"/>
<sequence>MTSAGDLAPGPFAHFPLREDEVTVCREEVLGCRQGRLANCFVVAAIHAIAAAAPDLVPKAHVDDHEGTIAFVLHIGEEMMPTRVVVDDTLPVDDSGALRFMSSSSSPMLPLLEKALAARYGSYNALQGGKISEAFADMLGLPVVTIRLSPASKLASIAAAAALFAAGCPIGLYRSSRNVTEEKLSPLPRGMDVLDDHAYAVIAVADNAVCVLNPHVDRPPKRKTSSARPAPPGASWITLKTVIRSFTRMVIARADARVHDVVTGEFERADGVSTTRMPSQRRSTLRAYQLARTSREGAKLRVIASLTVPHSPSASYPPIGIEALVPTAGATAERDAACGEASPWLGAALAYQRLAVSPYSNSREASLVFSMPASSPVFLQPAMYDGQLSGSYALTVATVGDGDDDGVAPVTMTVVDHPLHDDWPSRAAIDGAWKPGASGAVCTPCFALDIPADGAVVHLGLHPIEYKAKKKAAVPRKASAIAILPGRTVPSGAACLSESLVATTFTNARTVATTVMLAAGSYVVVPRVMGAHVAGKFTLHLCSKVAGVELELLDAFIDHGRAGAGGGAGGGGGALAAAAAVTTGAGPSGMGSLYAGLE</sequence>
<dbReference type="InterPro" id="IPR001300">
    <property type="entry name" value="Peptidase_C2_calpain_cat"/>
</dbReference>
<dbReference type="EMBL" id="GL349454">
    <property type="protein sequence ID" value="KNC49340.1"/>
    <property type="molecule type" value="Genomic_DNA"/>
</dbReference>
<feature type="active site" evidence="5">
    <location>
        <position position="197"/>
    </location>
</feature>
<dbReference type="PRINTS" id="PR00704">
    <property type="entry name" value="CALPAIN"/>
</dbReference>
<dbReference type="Pfam" id="PF00648">
    <property type="entry name" value="Peptidase_C2"/>
    <property type="match status" value="1"/>
</dbReference>
<proteinExistence type="inferred from homology"/>
<dbReference type="PANTHER" id="PTHR10183">
    <property type="entry name" value="CALPAIN"/>
    <property type="match status" value="1"/>
</dbReference>
<evidence type="ECO:0000256" key="2">
    <source>
        <dbReference type="ARBA" id="ARBA00022670"/>
    </source>
</evidence>
<dbReference type="PROSITE" id="PS50203">
    <property type="entry name" value="CALPAIN_CAT"/>
    <property type="match status" value="1"/>
</dbReference>
<dbReference type="GO" id="GO:0004198">
    <property type="term" value="F:calcium-dependent cysteine-type endopeptidase activity"/>
    <property type="evidence" value="ECO:0007669"/>
    <property type="project" value="InterPro"/>
</dbReference>
<keyword evidence="2" id="KW-0645">Protease</keyword>
<feature type="active site" evidence="5">
    <location>
        <position position="40"/>
    </location>
</feature>
<dbReference type="InterPro" id="IPR022684">
    <property type="entry name" value="Calpain_cysteine_protease"/>
</dbReference>
<evidence type="ECO:0000313" key="9">
    <source>
        <dbReference type="Proteomes" id="UP000054408"/>
    </source>
</evidence>
<gene>
    <name evidence="8" type="ORF">AMSG_05340</name>
</gene>
<dbReference type="SUPFAM" id="SSF54001">
    <property type="entry name" value="Cysteine proteinases"/>
    <property type="match status" value="1"/>
</dbReference>
<evidence type="ECO:0000259" key="7">
    <source>
        <dbReference type="PROSITE" id="PS50203"/>
    </source>
</evidence>